<evidence type="ECO:0000313" key="3">
    <source>
        <dbReference type="Proteomes" id="UP000694844"/>
    </source>
</evidence>
<feature type="compositionally biased region" description="Polar residues" evidence="2">
    <location>
        <begin position="312"/>
        <end position="321"/>
    </location>
</feature>
<feature type="region of interest" description="Disordered" evidence="2">
    <location>
        <begin position="439"/>
        <end position="465"/>
    </location>
</feature>
<feature type="region of interest" description="Disordered" evidence="2">
    <location>
        <begin position="312"/>
        <end position="331"/>
    </location>
</feature>
<dbReference type="Pfam" id="PF14642">
    <property type="entry name" value="FAM47"/>
    <property type="match status" value="1"/>
</dbReference>
<reference evidence="4 5" key="1">
    <citation type="submission" date="2025-04" db="UniProtKB">
        <authorList>
            <consortium name="RefSeq"/>
        </authorList>
    </citation>
    <scope>IDENTIFICATION</scope>
    <source>
        <tissue evidence="4 5">Whole sample</tissue>
    </source>
</reference>
<dbReference type="Proteomes" id="UP000694844">
    <property type="component" value="Chromosome 3"/>
</dbReference>
<evidence type="ECO:0000313" key="5">
    <source>
        <dbReference type="RefSeq" id="XP_022320739.1"/>
    </source>
</evidence>
<feature type="region of interest" description="Disordered" evidence="2">
    <location>
        <begin position="162"/>
        <end position="249"/>
    </location>
</feature>
<sequence>MAEHKYDLALVQTDSGTKIREKPWYKERLQTKYIKSLKPEDTSKSLQGKNWIFLKDGLDDFRDGLPPPVKGDVLIKGSKGPGPNLTGSSENVSTVKQPAVRNRFNKHQICFSRSTPLQQNRRDHIDEIEYSLVLHPLALYPHLEESVPPELFEDIVDILDPEMNLDPDEDFSDQLDEEEEEEEEMDEGQGSPKEKDEDVVKSEGGQSQSSDEPKIRNPYRWLPRKDEKDKKDKKKPSDKSASSESQEEHIKKVTKDFCDWVAESLGGDQNKFEESTIMSLFASGYETKPALSVPIHVVELTNVPQELRQQATVSNQQTNKNIPPPEKKSTKWKYSGQYEPSWVKFKYGAWYLDPKSWNKRKDDEPLENPKDIKDKEMSEAKKKSKELNHVIAQSQGAKLFMDWVNDPKRPIDTKNEHTKPEFLDEVAKIQEQALIEEQKRLKAEQDAKQRKLYTRKRTETEQSAA</sequence>
<dbReference type="PANTHER" id="PTHR46449:SF5">
    <property type="entry name" value="FAMILY WITH SEQUENCE SIMILARITY 47 MEMBER E"/>
    <property type="match status" value="1"/>
</dbReference>
<dbReference type="GO" id="GO:0000785">
    <property type="term" value="C:chromatin"/>
    <property type="evidence" value="ECO:0007669"/>
    <property type="project" value="TreeGrafter"/>
</dbReference>
<feature type="compositionally biased region" description="Basic and acidic residues" evidence="2">
    <location>
        <begin position="192"/>
        <end position="201"/>
    </location>
</feature>
<feature type="region of interest" description="Disordered" evidence="2">
    <location>
        <begin position="358"/>
        <end position="383"/>
    </location>
</feature>
<dbReference type="PANTHER" id="PTHR46449">
    <property type="entry name" value="ZGC:158260"/>
    <property type="match status" value="1"/>
</dbReference>
<feature type="compositionally biased region" description="Basic and acidic residues" evidence="2">
    <location>
        <begin position="359"/>
        <end position="383"/>
    </location>
</feature>
<feature type="compositionally biased region" description="Basic and acidic residues" evidence="2">
    <location>
        <begin position="456"/>
        <end position="465"/>
    </location>
</feature>
<protein>
    <submittedName>
        <fullName evidence="4 5">Protein FAM47A-like</fullName>
    </submittedName>
</protein>
<name>A0A8B8CXU3_CRAVI</name>
<organism evidence="3 4">
    <name type="scientific">Crassostrea virginica</name>
    <name type="common">Eastern oyster</name>
    <dbReference type="NCBI Taxonomy" id="6565"/>
    <lineage>
        <taxon>Eukaryota</taxon>
        <taxon>Metazoa</taxon>
        <taxon>Spiralia</taxon>
        <taxon>Lophotrochozoa</taxon>
        <taxon>Mollusca</taxon>
        <taxon>Bivalvia</taxon>
        <taxon>Autobranchia</taxon>
        <taxon>Pteriomorphia</taxon>
        <taxon>Ostreida</taxon>
        <taxon>Ostreoidea</taxon>
        <taxon>Ostreidae</taxon>
        <taxon>Crassostrea</taxon>
    </lineage>
</organism>
<feature type="compositionally biased region" description="Basic and acidic residues" evidence="2">
    <location>
        <begin position="223"/>
        <end position="238"/>
    </location>
</feature>
<dbReference type="RefSeq" id="XP_022320059.1">
    <property type="nucleotide sequence ID" value="XM_022464351.1"/>
</dbReference>
<dbReference type="InterPro" id="IPR032743">
    <property type="entry name" value="FAM47"/>
</dbReference>
<dbReference type="KEGG" id="cvn:111122979"/>
<feature type="compositionally biased region" description="Acidic residues" evidence="2">
    <location>
        <begin position="162"/>
        <end position="187"/>
    </location>
</feature>
<dbReference type="AlphaFoldDB" id="A0A8B8CXU3"/>
<dbReference type="GeneID" id="111122559"/>
<evidence type="ECO:0000313" key="4">
    <source>
        <dbReference type="RefSeq" id="XP_022320059.1"/>
    </source>
</evidence>
<keyword evidence="3" id="KW-1185">Reference proteome</keyword>
<evidence type="ECO:0000256" key="1">
    <source>
        <dbReference type="ARBA" id="ARBA00005277"/>
    </source>
</evidence>
<dbReference type="OrthoDB" id="6755972at2759"/>
<feature type="compositionally biased region" description="Basic and acidic residues" evidence="2">
    <location>
        <begin position="439"/>
        <end position="449"/>
    </location>
</feature>
<proteinExistence type="inferred from homology"/>
<accession>A0A8B8CXU3</accession>
<dbReference type="RefSeq" id="XP_022320739.1">
    <property type="nucleotide sequence ID" value="XM_022465031.1"/>
</dbReference>
<dbReference type="GO" id="GO:0045815">
    <property type="term" value="P:transcription initiation-coupled chromatin remodeling"/>
    <property type="evidence" value="ECO:0007669"/>
    <property type="project" value="TreeGrafter"/>
</dbReference>
<dbReference type="KEGG" id="cvn:111122559"/>
<comment type="similarity">
    <text evidence="1">Belongs to the FAM47 family.</text>
</comment>
<gene>
    <name evidence="4" type="primary">LOC111122559</name>
    <name evidence="5" type="synonym">LOC111122979</name>
</gene>
<evidence type="ECO:0000256" key="2">
    <source>
        <dbReference type="SAM" id="MobiDB-lite"/>
    </source>
</evidence>